<gene>
    <name evidence="8" type="ORF">EB796_020234</name>
</gene>
<dbReference type="OrthoDB" id="6500128at2759"/>
<feature type="transmembrane region" description="Helical" evidence="7">
    <location>
        <begin position="115"/>
        <end position="138"/>
    </location>
</feature>
<dbReference type="SUPFAM" id="SSF90123">
    <property type="entry name" value="ABC transporter transmembrane region"/>
    <property type="match status" value="1"/>
</dbReference>
<evidence type="ECO:0000256" key="4">
    <source>
        <dbReference type="ARBA" id="ARBA00022989"/>
    </source>
</evidence>
<reference evidence="8" key="1">
    <citation type="submission" date="2020-06" db="EMBL/GenBank/DDBJ databases">
        <title>Draft genome of Bugula neritina, a colonial animal packing powerful symbionts and potential medicines.</title>
        <authorList>
            <person name="Rayko M."/>
        </authorList>
    </citation>
    <scope>NUCLEOTIDE SEQUENCE [LARGE SCALE GENOMIC DNA]</scope>
    <source>
        <strain evidence="8">Kwan_BN1</strain>
    </source>
</reference>
<evidence type="ECO:0008006" key="10">
    <source>
        <dbReference type="Google" id="ProtNLM"/>
    </source>
</evidence>
<evidence type="ECO:0000256" key="2">
    <source>
        <dbReference type="ARBA" id="ARBA00022741"/>
    </source>
</evidence>
<evidence type="ECO:0000256" key="7">
    <source>
        <dbReference type="SAM" id="Phobius"/>
    </source>
</evidence>
<dbReference type="InterPro" id="IPR050173">
    <property type="entry name" value="ABC_transporter_C-like"/>
</dbReference>
<keyword evidence="2" id="KW-0547">Nucleotide-binding</keyword>
<evidence type="ECO:0000313" key="9">
    <source>
        <dbReference type="Proteomes" id="UP000593567"/>
    </source>
</evidence>
<dbReference type="EMBL" id="VXIV02003033">
    <property type="protein sequence ID" value="KAF6021456.1"/>
    <property type="molecule type" value="Genomic_DNA"/>
</dbReference>
<evidence type="ECO:0000313" key="8">
    <source>
        <dbReference type="EMBL" id="KAF6021456.1"/>
    </source>
</evidence>
<evidence type="ECO:0000256" key="5">
    <source>
        <dbReference type="ARBA" id="ARBA00023136"/>
    </source>
</evidence>
<accession>A0A7J7J716</accession>
<dbReference type="GO" id="GO:0042626">
    <property type="term" value="F:ATPase-coupled transmembrane transporter activity"/>
    <property type="evidence" value="ECO:0007669"/>
    <property type="project" value="TreeGrafter"/>
</dbReference>
<protein>
    <recommendedName>
        <fullName evidence="10">ABC transmembrane type-1 domain-containing protein</fullName>
    </recommendedName>
</protein>
<keyword evidence="1 7" id="KW-0812">Transmembrane</keyword>
<sequence length="220" mass="25192">MLKNSPKERSDEYRPLIKRETEQTEDDVEYEGWKHLIPCRSSPKFERLWEEEVRRHGAENASVARTIVRMVSGRLICAAIINIVLNTAPLLRSAYFLRKLLELMETPGSSYLLQVWYILAITLCTVVRTTTLAGSFNLGAVTGIRVRCGVLSLVFKKILSRRNQNTSVGNILLSKLVFNFRRKAISITEERVKLMSEIITAMKLVKMYAWEKPFARKIGG</sequence>
<dbReference type="Gene3D" id="1.20.1560.10">
    <property type="entry name" value="ABC transporter type 1, transmembrane domain"/>
    <property type="match status" value="1"/>
</dbReference>
<evidence type="ECO:0000256" key="1">
    <source>
        <dbReference type="ARBA" id="ARBA00022692"/>
    </source>
</evidence>
<evidence type="ECO:0000256" key="3">
    <source>
        <dbReference type="ARBA" id="ARBA00022840"/>
    </source>
</evidence>
<dbReference type="GO" id="GO:0005524">
    <property type="term" value="F:ATP binding"/>
    <property type="evidence" value="ECO:0007669"/>
    <property type="project" value="UniProtKB-KW"/>
</dbReference>
<keyword evidence="4 7" id="KW-1133">Transmembrane helix</keyword>
<dbReference type="PANTHER" id="PTHR24223:SF447">
    <property type="entry name" value="MULTIDRUG RESISTANCE-ASSOCIATED PROTEIN 5"/>
    <property type="match status" value="1"/>
</dbReference>
<name>A0A7J7J716_BUGNE</name>
<keyword evidence="5 7" id="KW-0472">Membrane</keyword>
<dbReference type="PANTHER" id="PTHR24223">
    <property type="entry name" value="ATP-BINDING CASSETTE SUB-FAMILY C"/>
    <property type="match status" value="1"/>
</dbReference>
<keyword evidence="9" id="KW-1185">Reference proteome</keyword>
<dbReference type="AlphaFoldDB" id="A0A7J7J716"/>
<dbReference type="GO" id="GO:0016020">
    <property type="term" value="C:membrane"/>
    <property type="evidence" value="ECO:0007669"/>
    <property type="project" value="InterPro"/>
</dbReference>
<feature type="compositionally biased region" description="Basic and acidic residues" evidence="6">
    <location>
        <begin position="1"/>
        <end position="22"/>
    </location>
</feature>
<organism evidence="8 9">
    <name type="scientific">Bugula neritina</name>
    <name type="common">Brown bryozoan</name>
    <name type="synonym">Sertularia neritina</name>
    <dbReference type="NCBI Taxonomy" id="10212"/>
    <lineage>
        <taxon>Eukaryota</taxon>
        <taxon>Metazoa</taxon>
        <taxon>Spiralia</taxon>
        <taxon>Lophotrochozoa</taxon>
        <taxon>Bryozoa</taxon>
        <taxon>Gymnolaemata</taxon>
        <taxon>Cheilostomatida</taxon>
        <taxon>Flustrina</taxon>
        <taxon>Buguloidea</taxon>
        <taxon>Bugulidae</taxon>
        <taxon>Bugula</taxon>
    </lineage>
</organism>
<comment type="caution">
    <text evidence="8">The sequence shown here is derived from an EMBL/GenBank/DDBJ whole genome shotgun (WGS) entry which is preliminary data.</text>
</comment>
<dbReference type="InterPro" id="IPR036640">
    <property type="entry name" value="ABC1_TM_sf"/>
</dbReference>
<proteinExistence type="predicted"/>
<feature type="region of interest" description="Disordered" evidence="6">
    <location>
        <begin position="1"/>
        <end position="24"/>
    </location>
</feature>
<feature type="transmembrane region" description="Helical" evidence="7">
    <location>
        <begin position="75"/>
        <end position="95"/>
    </location>
</feature>
<keyword evidence="3" id="KW-0067">ATP-binding</keyword>
<evidence type="ECO:0000256" key="6">
    <source>
        <dbReference type="SAM" id="MobiDB-lite"/>
    </source>
</evidence>
<dbReference type="Proteomes" id="UP000593567">
    <property type="component" value="Unassembled WGS sequence"/>
</dbReference>